<comment type="caution">
    <text evidence="4">The sequence shown here is derived from an EMBL/GenBank/DDBJ whole genome shotgun (WGS) entry which is preliminary data.</text>
</comment>
<evidence type="ECO:0000256" key="2">
    <source>
        <dbReference type="SAM" id="MobiDB-lite"/>
    </source>
</evidence>
<evidence type="ECO:0000313" key="4">
    <source>
        <dbReference type="EMBL" id="GFR46187.1"/>
    </source>
</evidence>
<proteinExistence type="inferred from homology"/>
<dbReference type="EMBL" id="BMAR01000013">
    <property type="protein sequence ID" value="GFR46187.1"/>
    <property type="molecule type" value="Genomic_DNA"/>
</dbReference>
<sequence length="291" mass="30242">MTPTEIDRMLRPLPLKDLRILARARGLNPAGGKDQLEDRLKQHMISTGNFSIQLPVEGAEPAVPSGYAVAPQGYQQYTTGVSNNNYSRPAGQQNVGNFITDRPTSHVMAPPGGRSTVQLGGYPEPVAPVHHQQAPPSQVPFGSPQQGQYAYGASSQDVRGGSLANNYSRPGGQQNVGNFITDRPSSRVLAPPGGGSQISFGDYNAGPAPAQYSPPPPQYGSPAPQAHSGYGVGGPDGRPVTAGAKSGEAAHGALSNNYSRPGGQNVGNFITDRPTSRVLAPPGGKSQISFG</sequence>
<dbReference type="GO" id="GO:0010005">
    <property type="term" value="C:cortical microtubule, transverse to long axis"/>
    <property type="evidence" value="ECO:0007669"/>
    <property type="project" value="TreeGrafter"/>
</dbReference>
<dbReference type="PANTHER" id="PTHR33403">
    <property type="entry name" value="SPR1"/>
    <property type="match status" value="1"/>
</dbReference>
<feature type="domain" description="SAP" evidence="3">
    <location>
        <begin position="10"/>
        <end position="44"/>
    </location>
</feature>
<dbReference type="PROSITE" id="PS50800">
    <property type="entry name" value="SAP"/>
    <property type="match status" value="1"/>
</dbReference>
<dbReference type="PANTHER" id="PTHR33403:SF31">
    <property type="entry name" value="PROTEIN SPIRAL1-LIKE 1"/>
    <property type="match status" value="1"/>
</dbReference>
<accession>A0AAD3DSH3</accession>
<dbReference type="Proteomes" id="UP001054857">
    <property type="component" value="Unassembled WGS sequence"/>
</dbReference>
<organism evidence="4 5">
    <name type="scientific">Astrephomene gubernaculifera</name>
    <dbReference type="NCBI Taxonomy" id="47775"/>
    <lineage>
        <taxon>Eukaryota</taxon>
        <taxon>Viridiplantae</taxon>
        <taxon>Chlorophyta</taxon>
        <taxon>core chlorophytes</taxon>
        <taxon>Chlorophyceae</taxon>
        <taxon>CS clade</taxon>
        <taxon>Chlamydomonadales</taxon>
        <taxon>Astrephomenaceae</taxon>
        <taxon>Astrephomene</taxon>
    </lineage>
</organism>
<evidence type="ECO:0000256" key="1">
    <source>
        <dbReference type="ARBA" id="ARBA00009656"/>
    </source>
</evidence>
<evidence type="ECO:0000259" key="3">
    <source>
        <dbReference type="PROSITE" id="PS50800"/>
    </source>
</evidence>
<name>A0AAD3DSH3_9CHLO</name>
<comment type="similarity">
    <text evidence="1">Belongs to the SPIRAL1 family.</text>
</comment>
<dbReference type="GO" id="GO:0043622">
    <property type="term" value="P:cortical microtubule organization"/>
    <property type="evidence" value="ECO:0007669"/>
    <property type="project" value="InterPro"/>
</dbReference>
<keyword evidence="5" id="KW-1185">Reference proteome</keyword>
<feature type="compositionally biased region" description="Polar residues" evidence="2">
    <location>
        <begin position="143"/>
        <end position="178"/>
    </location>
</feature>
<feature type="region of interest" description="Disordered" evidence="2">
    <location>
        <begin position="130"/>
        <end position="291"/>
    </location>
</feature>
<dbReference type="InterPro" id="IPR039613">
    <property type="entry name" value="SPR1/2/3/4/5"/>
</dbReference>
<reference evidence="4 5" key="1">
    <citation type="journal article" date="2021" name="Sci. Rep.">
        <title>Genome sequencing of the multicellular alga Astrephomene provides insights into convergent evolution of germ-soma differentiation.</title>
        <authorList>
            <person name="Yamashita S."/>
            <person name="Yamamoto K."/>
            <person name="Matsuzaki R."/>
            <person name="Suzuki S."/>
            <person name="Yamaguchi H."/>
            <person name="Hirooka S."/>
            <person name="Minakuchi Y."/>
            <person name="Miyagishima S."/>
            <person name="Kawachi M."/>
            <person name="Toyoda A."/>
            <person name="Nozaki H."/>
        </authorList>
    </citation>
    <scope>NUCLEOTIDE SEQUENCE [LARGE SCALE GENOMIC DNA]</scope>
    <source>
        <strain evidence="4 5">NIES-4017</strain>
    </source>
</reference>
<dbReference type="AlphaFoldDB" id="A0AAD3DSH3"/>
<dbReference type="InterPro" id="IPR003034">
    <property type="entry name" value="SAP_dom"/>
</dbReference>
<protein>
    <recommendedName>
        <fullName evidence="3">SAP domain-containing protein</fullName>
    </recommendedName>
</protein>
<evidence type="ECO:0000313" key="5">
    <source>
        <dbReference type="Proteomes" id="UP001054857"/>
    </source>
</evidence>
<gene>
    <name evidence="4" type="ORF">Agub_g7716</name>
</gene>